<dbReference type="InterPro" id="IPR036514">
    <property type="entry name" value="SGNH_hydro_sf"/>
</dbReference>
<dbReference type="Gene3D" id="3.40.50.1110">
    <property type="entry name" value="SGNH hydrolase"/>
    <property type="match status" value="1"/>
</dbReference>
<proteinExistence type="predicted"/>
<accession>R7RZL6</accession>
<evidence type="ECO:0000313" key="3">
    <source>
        <dbReference type="Proteomes" id="UP000054196"/>
    </source>
</evidence>
<dbReference type="AlphaFoldDB" id="R7RZL6"/>
<dbReference type="HOGENOM" id="CLU_135164_0_0_1"/>
<reference evidence="3" key="1">
    <citation type="journal article" date="2012" name="Science">
        <title>The Paleozoic origin of enzymatic lignin decomposition reconstructed from 31 fungal genomes.</title>
        <authorList>
            <person name="Floudas D."/>
            <person name="Binder M."/>
            <person name="Riley R."/>
            <person name="Barry K."/>
            <person name="Blanchette R.A."/>
            <person name="Henrissat B."/>
            <person name="Martinez A.T."/>
            <person name="Otillar R."/>
            <person name="Spatafora J.W."/>
            <person name="Yadav J.S."/>
            <person name="Aerts A."/>
            <person name="Benoit I."/>
            <person name="Boyd A."/>
            <person name="Carlson A."/>
            <person name="Copeland A."/>
            <person name="Coutinho P.M."/>
            <person name="de Vries R.P."/>
            <person name="Ferreira P."/>
            <person name="Findley K."/>
            <person name="Foster B."/>
            <person name="Gaskell J."/>
            <person name="Glotzer D."/>
            <person name="Gorecki P."/>
            <person name="Heitman J."/>
            <person name="Hesse C."/>
            <person name="Hori C."/>
            <person name="Igarashi K."/>
            <person name="Jurgens J.A."/>
            <person name="Kallen N."/>
            <person name="Kersten P."/>
            <person name="Kohler A."/>
            <person name="Kuees U."/>
            <person name="Kumar T.K.A."/>
            <person name="Kuo A."/>
            <person name="LaButti K."/>
            <person name="Larrondo L.F."/>
            <person name="Lindquist E."/>
            <person name="Ling A."/>
            <person name="Lombard V."/>
            <person name="Lucas S."/>
            <person name="Lundell T."/>
            <person name="Martin R."/>
            <person name="McLaughlin D.J."/>
            <person name="Morgenstern I."/>
            <person name="Morin E."/>
            <person name="Murat C."/>
            <person name="Nagy L.G."/>
            <person name="Nolan M."/>
            <person name="Ohm R.A."/>
            <person name="Patyshakuliyeva A."/>
            <person name="Rokas A."/>
            <person name="Ruiz-Duenas F.J."/>
            <person name="Sabat G."/>
            <person name="Salamov A."/>
            <person name="Samejima M."/>
            <person name="Schmutz J."/>
            <person name="Slot J.C."/>
            <person name="St John F."/>
            <person name="Stenlid J."/>
            <person name="Sun H."/>
            <person name="Sun S."/>
            <person name="Syed K."/>
            <person name="Tsang A."/>
            <person name="Wiebenga A."/>
            <person name="Young D."/>
            <person name="Pisabarro A."/>
            <person name="Eastwood D.C."/>
            <person name="Martin F."/>
            <person name="Cullen D."/>
            <person name="Grigoriev I.V."/>
            <person name="Hibbett D.S."/>
        </authorList>
    </citation>
    <scope>NUCLEOTIDE SEQUENCE [LARGE SCALE GENOMIC DNA]</scope>
    <source>
        <strain evidence="3">HHB-11173 SS5</strain>
    </source>
</reference>
<keyword evidence="3" id="KW-1185">Reference proteome</keyword>
<keyword evidence="1" id="KW-0732">Signal</keyword>
<sequence>MLSFILVALDLRAVFARANEVFPTLVNITNPLALAVQPVCGSLSSANYTEVNAGISLNTTKTVVAFANGTVPVPPVLWPPLPSAGSRTSENRRASNGYIWVENLATSLSAKLLDYAWGGAVIDRAAWNTTRNVTQTARTDFNDEMRLFFVQGTVLDPLTPETTLYTVAFGIKYGLL</sequence>
<organism evidence="2 3">
    <name type="scientific">Punctularia strigosozonata (strain HHB-11173)</name>
    <name type="common">White-rot fungus</name>
    <dbReference type="NCBI Taxonomy" id="741275"/>
    <lineage>
        <taxon>Eukaryota</taxon>
        <taxon>Fungi</taxon>
        <taxon>Dikarya</taxon>
        <taxon>Basidiomycota</taxon>
        <taxon>Agaricomycotina</taxon>
        <taxon>Agaricomycetes</taxon>
        <taxon>Corticiales</taxon>
        <taxon>Punctulariaceae</taxon>
        <taxon>Punctularia</taxon>
    </lineage>
</organism>
<evidence type="ECO:0000256" key="1">
    <source>
        <dbReference type="SAM" id="SignalP"/>
    </source>
</evidence>
<dbReference type="OrthoDB" id="1600564at2759"/>
<gene>
    <name evidence="2" type="ORF">PUNSTDRAFT_139441</name>
</gene>
<dbReference type="GeneID" id="18880321"/>
<feature type="signal peptide" evidence="1">
    <location>
        <begin position="1"/>
        <end position="18"/>
    </location>
</feature>
<dbReference type="KEGG" id="psq:PUNSTDRAFT_139441"/>
<name>R7RZL6_PUNST</name>
<dbReference type="EMBL" id="JH687561">
    <property type="protein sequence ID" value="EIN03560.1"/>
    <property type="molecule type" value="Genomic_DNA"/>
</dbReference>
<dbReference type="RefSeq" id="XP_007389217.1">
    <property type="nucleotide sequence ID" value="XM_007389155.1"/>
</dbReference>
<protein>
    <submittedName>
        <fullName evidence="2">Uncharacterized protein</fullName>
    </submittedName>
</protein>
<dbReference type="Proteomes" id="UP000054196">
    <property type="component" value="Unassembled WGS sequence"/>
</dbReference>
<evidence type="ECO:0000313" key="2">
    <source>
        <dbReference type="EMBL" id="EIN03560.1"/>
    </source>
</evidence>
<feature type="chain" id="PRO_5004444555" evidence="1">
    <location>
        <begin position="19"/>
        <end position="176"/>
    </location>
</feature>